<proteinExistence type="predicted"/>
<dbReference type="GO" id="GO:0047223">
    <property type="term" value="F:beta-1,3-galactosyl-O-glycosyl-glycoprotein beta-1,3-N-acetylglucosaminyltransferase activity"/>
    <property type="evidence" value="ECO:0007669"/>
    <property type="project" value="TreeGrafter"/>
</dbReference>
<protein>
    <submittedName>
        <fullName evidence="1">Uncharacterized protein</fullName>
    </submittedName>
</protein>
<keyword evidence="2" id="KW-1185">Reference proteome</keyword>
<accession>A0AAD4UP14</accession>
<dbReference type="AlphaFoldDB" id="A0AAD4UP14"/>
<dbReference type="PANTHER" id="PTHR46396">
    <property type="entry name" value="PROTEIN O-LINKED-MANNOSE BETA-1,2-N-ACETYLGLUCOSAMINYLTRANSFERASE 1"/>
    <property type="match status" value="1"/>
</dbReference>
<dbReference type="GO" id="GO:0016266">
    <property type="term" value="P:protein O-linked glycosylation via N-acetyl-galactosamine"/>
    <property type="evidence" value="ECO:0007669"/>
    <property type="project" value="TreeGrafter"/>
</dbReference>
<reference evidence="1" key="1">
    <citation type="submission" date="2022-03" db="EMBL/GenBank/DDBJ databases">
        <title>Genomic analyses of argali, domestic sheep and their hybrids provide insights into chromosomal evolution, heterosis and genetic basis of agronomic traits.</title>
        <authorList>
            <person name="Li M."/>
        </authorList>
    </citation>
    <scope>NUCLEOTIDE SEQUENCE</scope>
    <source>
        <strain evidence="1">CAU-MHL-2022a</strain>
        <tissue evidence="1">Skin</tissue>
    </source>
</reference>
<dbReference type="Proteomes" id="UP001214576">
    <property type="component" value="Unassembled WGS sequence"/>
</dbReference>
<organism evidence="1 2">
    <name type="scientific">Ovis ammon polii</name>
    <dbReference type="NCBI Taxonomy" id="230172"/>
    <lineage>
        <taxon>Eukaryota</taxon>
        <taxon>Metazoa</taxon>
        <taxon>Chordata</taxon>
        <taxon>Craniata</taxon>
        <taxon>Vertebrata</taxon>
        <taxon>Euteleostomi</taxon>
        <taxon>Mammalia</taxon>
        <taxon>Eutheria</taxon>
        <taxon>Laurasiatheria</taxon>
        <taxon>Artiodactyla</taxon>
        <taxon>Ruminantia</taxon>
        <taxon>Pecora</taxon>
        <taxon>Bovidae</taxon>
        <taxon>Caprinae</taxon>
        <taxon>Ovis</taxon>
    </lineage>
</organism>
<dbReference type="EMBL" id="JAKZEL010000002">
    <property type="protein sequence ID" value="KAI4547160.1"/>
    <property type="molecule type" value="Genomic_DNA"/>
</dbReference>
<evidence type="ECO:0000313" key="2">
    <source>
        <dbReference type="Proteomes" id="UP001214576"/>
    </source>
</evidence>
<gene>
    <name evidence="1" type="ORF">MG293_003715</name>
</gene>
<comment type="caution">
    <text evidence="1">The sequence shown here is derived from an EMBL/GenBank/DDBJ whole genome shotgun (WGS) entry which is preliminary data.</text>
</comment>
<dbReference type="InterPro" id="IPR052463">
    <property type="entry name" value="O-linked_mannose_GnT"/>
</dbReference>
<dbReference type="PANTHER" id="PTHR46396:SF1">
    <property type="entry name" value="PROTEIN O-LINKED-MANNOSE BETA-1,2-N-ACETYLGLUCOSAMINYLTRANSFERASE 1"/>
    <property type="match status" value="1"/>
</dbReference>
<name>A0AAD4UP14_OVIAM</name>
<sequence>MCKVLLKTAVPLSSAEEAEMKMCHWADTERIRHSRCFCSKIKGDENGYSCKDPKPSKFSPDPPPDNKVLNAPVAVVAGNRPSYLCRMLCSPPSARRLSFQMITVFIDGYYEEPTAVVDAVWSKGHPAHFRRCQEYPCVSAQQGQPHCHFQPVSGSQGFPALRYADSVRHVIRSFSLGLASHSSAVLRLQWARPQRKASLIYAPCWLCACERLTAPIPAARP</sequence>
<dbReference type="GO" id="GO:0000139">
    <property type="term" value="C:Golgi membrane"/>
    <property type="evidence" value="ECO:0007669"/>
    <property type="project" value="TreeGrafter"/>
</dbReference>
<evidence type="ECO:0000313" key="1">
    <source>
        <dbReference type="EMBL" id="KAI4547160.1"/>
    </source>
</evidence>